<dbReference type="InterPro" id="IPR050362">
    <property type="entry name" value="Cation-dep_OMT"/>
</dbReference>
<evidence type="ECO:0000256" key="1">
    <source>
        <dbReference type="ARBA" id="ARBA00022603"/>
    </source>
</evidence>
<comment type="caution">
    <text evidence="5">The sequence shown here is derived from an EMBL/GenBank/DDBJ whole genome shotgun (WGS) entry which is preliminary data.</text>
</comment>
<dbReference type="GO" id="GO:0032259">
    <property type="term" value="P:methylation"/>
    <property type="evidence" value="ECO:0007669"/>
    <property type="project" value="UniProtKB-KW"/>
</dbReference>
<dbReference type="EMBL" id="JAUEPU010000026">
    <property type="protein sequence ID" value="KAK0493041.1"/>
    <property type="molecule type" value="Genomic_DNA"/>
</dbReference>
<gene>
    <name evidence="5" type="ORF">EDD18DRAFT_1333837</name>
</gene>
<dbReference type="Pfam" id="PF01596">
    <property type="entry name" value="Methyltransf_3"/>
    <property type="match status" value="1"/>
</dbReference>
<keyword evidence="6" id="KW-1185">Reference proteome</keyword>
<dbReference type="PROSITE" id="PS51682">
    <property type="entry name" value="SAM_OMT_I"/>
    <property type="match status" value="1"/>
</dbReference>
<protein>
    <submittedName>
        <fullName evidence="5">O-methyltransferase-domain-containing protein</fullName>
    </submittedName>
</protein>
<evidence type="ECO:0000256" key="2">
    <source>
        <dbReference type="ARBA" id="ARBA00022679"/>
    </source>
</evidence>
<evidence type="ECO:0000313" key="5">
    <source>
        <dbReference type="EMBL" id="KAK0493041.1"/>
    </source>
</evidence>
<dbReference type="InterPro" id="IPR029063">
    <property type="entry name" value="SAM-dependent_MTases_sf"/>
</dbReference>
<evidence type="ECO:0000256" key="3">
    <source>
        <dbReference type="ARBA" id="ARBA00022691"/>
    </source>
</evidence>
<evidence type="ECO:0000313" key="6">
    <source>
        <dbReference type="Proteomes" id="UP001175228"/>
    </source>
</evidence>
<keyword evidence="3" id="KW-0949">S-adenosyl-L-methionine</keyword>
<dbReference type="AlphaFoldDB" id="A0AA39Q0C2"/>
<comment type="similarity">
    <text evidence="4">Belongs to the class I-like SAM-binding methyltransferase superfamily. Cation-dependent O-methyltransferase family.</text>
</comment>
<dbReference type="InterPro" id="IPR002935">
    <property type="entry name" value="SAM_O-MeTrfase"/>
</dbReference>
<sequence>MDHQTMATPPLHRDRPPTTIVDWERSDNFHNSHVLQKDEILDAAIQNSEANGLPAISVSPAQGKLLYLLAKSIGAKRILEVGTLGGYSTIHLARALPDDGKLISLELNEHHAKVRSLIATENITRAGLASKVSIVIGSALNSLQKMDSELKFDFAFIDADKTNMLEYFVEAKRLVRKGGSIYVDNVVQGGRVADPNDTSGFSAGVKKFIISLKEDDEVEATTIGTANGRGYDGFLYAIRK</sequence>
<keyword evidence="1" id="KW-0489">Methyltransferase</keyword>
<dbReference type="GO" id="GO:0008171">
    <property type="term" value="F:O-methyltransferase activity"/>
    <property type="evidence" value="ECO:0007669"/>
    <property type="project" value="InterPro"/>
</dbReference>
<dbReference type="Gene3D" id="3.40.50.150">
    <property type="entry name" value="Vaccinia Virus protein VP39"/>
    <property type="match status" value="1"/>
</dbReference>
<dbReference type="PANTHER" id="PTHR10509:SF14">
    <property type="entry name" value="CAFFEOYL-COA O-METHYLTRANSFERASE 3-RELATED"/>
    <property type="match status" value="1"/>
</dbReference>
<dbReference type="CDD" id="cd02440">
    <property type="entry name" value="AdoMet_MTases"/>
    <property type="match status" value="1"/>
</dbReference>
<proteinExistence type="inferred from homology"/>
<accession>A0AA39Q0C2</accession>
<dbReference type="SUPFAM" id="SSF53335">
    <property type="entry name" value="S-adenosyl-L-methionine-dependent methyltransferases"/>
    <property type="match status" value="1"/>
</dbReference>
<organism evidence="5 6">
    <name type="scientific">Armillaria luteobubalina</name>
    <dbReference type="NCBI Taxonomy" id="153913"/>
    <lineage>
        <taxon>Eukaryota</taxon>
        <taxon>Fungi</taxon>
        <taxon>Dikarya</taxon>
        <taxon>Basidiomycota</taxon>
        <taxon>Agaricomycotina</taxon>
        <taxon>Agaricomycetes</taxon>
        <taxon>Agaricomycetidae</taxon>
        <taxon>Agaricales</taxon>
        <taxon>Marasmiineae</taxon>
        <taxon>Physalacriaceae</taxon>
        <taxon>Armillaria</taxon>
    </lineage>
</organism>
<evidence type="ECO:0000256" key="4">
    <source>
        <dbReference type="ARBA" id="ARBA00023453"/>
    </source>
</evidence>
<reference evidence="5" key="1">
    <citation type="submission" date="2023-06" db="EMBL/GenBank/DDBJ databases">
        <authorList>
            <consortium name="Lawrence Berkeley National Laboratory"/>
            <person name="Ahrendt S."/>
            <person name="Sahu N."/>
            <person name="Indic B."/>
            <person name="Wong-Bajracharya J."/>
            <person name="Merenyi Z."/>
            <person name="Ke H.-M."/>
            <person name="Monk M."/>
            <person name="Kocsube S."/>
            <person name="Drula E."/>
            <person name="Lipzen A."/>
            <person name="Balint B."/>
            <person name="Henrissat B."/>
            <person name="Andreopoulos B."/>
            <person name="Martin F.M."/>
            <person name="Harder C.B."/>
            <person name="Rigling D."/>
            <person name="Ford K.L."/>
            <person name="Foster G.D."/>
            <person name="Pangilinan J."/>
            <person name="Papanicolaou A."/>
            <person name="Barry K."/>
            <person name="LaButti K."/>
            <person name="Viragh M."/>
            <person name="Koriabine M."/>
            <person name="Yan M."/>
            <person name="Riley R."/>
            <person name="Champramary S."/>
            <person name="Plett K.L."/>
            <person name="Tsai I.J."/>
            <person name="Slot J."/>
            <person name="Sipos G."/>
            <person name="Plett J."/>
            <person name="Nagy L.G."/>
            <person name="Grigoriev I.V."/>
        </authorList>
    </citation>
    <scope>NUCLEOTIDE SEQUENCE</scope>
    <source>
        <strain evidence="5">HWK02</strain>
    </source>
</reference>
<name>A0AA39Q0C2_9AGAR</name>
<dbReference type="PANTHER" id="PTHR10509">
    <property type="entry name" value="O-METHYLTRANSFERASE-RELATED"/>
    <property type="match status" value="1"/>
</dbReference>
<dbReference type="Proteomes" id="UP001175228">
    <property type="component" value="Unassembled WGS sequence"/>
</dbReference>
<dbReference type="GO" id="GO:0008757">
    <property type="term" value="F:S-adenosylmethionine-dependent methyltransferase activity"/>
    <property type="evidence" value="ECO:0007669"/>
    <property type="project" value="TreeGrafter"/>
</dbReference>
<keyword evidence="2" id="KW-0808">Transferase</keyword>